<dbReference type="GO" id="GO:0003713">
    <property type="term" value="F:transcription coactivator activity"/>
    <property type="evidence" value="ECO:0007669"/>
    <property type="project" value="UniProtKB-UniRule"/>
</dbReference>
<gene>
    <name evidence="10" type="primary">SGF11</name>
    <name evidence="13" type="ORF">B9J08_004058</name>
    <name evidence="12" type="ORF">B9J08_01915</name>
</gene>
<dbReference type="InterPro" id="IPR013246">
    <property type="entry name" value="SAGA_su_Sgf11"/>
</dbReference>
<keyword evidence="3 10" id="KW-0863">Zinc-finger</keyword>
<dbReference type="AlphaFoldDB" id="A0A2H0ZQH7"/>
<evidence type="ECO:0000256" key="2">
    <source>
        <dbReference type="ARBA" id="ARBA00022723"/>
    </source>
</evidence>
<keyword evidence="8 10" id="KW-0804">Transcription</keyword>
<comment type="domain">
    <text evidence="10">The long N-terminal helix forms part of the 'assembly lobe' of the SAGA deubiquitination module.</text>
</comment>
<reference evidence="12" key="4">
    <citation type="submission" date="2024-03" db="EMBL/GenBank/DDBJ databases">
        <title>Improved genome assembly of Candida auris strain B8441 and annotation of B11205.</title>
        <authorList>
            <person name="Cauldron N.C."/>
            <person name="Shea T."/>
            <person name="Cuomo C.A."/>
        </authorList>
    </citation>
    <scope>NUCLEOTIDE SEQUENCE</scope>
    <source>
        <strain evidence="12">B8441</strain>
    </source>
</reference>
<keyword evidence="2 10" id="KW-0479">Metal-binding</keyword>
<dbReference type="EMBL" id="PEKT03000001">
    <property type="protein sequence ID" value="KAK8443548.1"/>
    <property type="molecule type" value="Genomic_DNA"/>
</dbReference>
<accession>A0A2H0ZQH7</accession>
<name>A0A2H0ZQH7_CANAR</name>
<comment type="subunit">
    <text evidence="10 11">Component of the 1.8 MDa SAGA transcription coactivator-HAT complex. SAGA is built of 5 distinct domains with specialized functions. Within the SAGA complex, SUS1, SGF11, SGF73 and UBP8 form an additional subcomplex of SAGA called the DUB module (deubiquitination module). Interacts directly with SGF73, SUS1 and UBP8.</text>
</comment>
<evidence type="ECO:0000313" key="13">
    <source>
        <dbReference type="EMBL" id="PIS52442.1"/>
    </source>
</evidence>
<dbReference type="OMA" id="SSQYFHC"/>
<reference evidence="12 14" key="3">
    <citation type="journal article" date="2018" name="Nat. Commun.">
        <title>Genomic insights into multidrug-resistance, mating and virulence in Candida auris and related emerging species.</title>
        <authorList>
            <person name="Munoz J.F."/>
            <person name="Gade L."/>
            <person name="Chow N.A."/>
            <person name="Loparev V.N."/>
            <person name="Juieng P."/>
            <person name="Berkow E.L."/>
            <person name="Farrer R.A."/>
            <person name="Litvintseva A.P."/>
            <person name="Cuomo C.A."/>
        </authorList>
    </citation>
    <scope>GENOME REANNOTATION</scope>
    <source>
        <strain evidence="12 14">B8441</strain>
    </source>
</reference>
<comment type="similarity">
    <text evidence="10 11">Belongs to the SGF11 family.</text>
</comment>
<organism evidence="13">
    <name type="scientific">Candidozyma auris</name>
    <name type="common">Yeast</name>
    <name type="synonym">Candida auris</name>
    <dbReference type="NCBI Taxonomy" id="498019"/>
    <lineage>
        <taxon>Eukaryota</taxon>
        <taxon>Fungi</taxon>
        <taxon>Dikarya</taxon>
        <taxon>Ascomycota</taxon>
        <taxon>Saccharomycotina</taxon>
        <taxon>Pichiomycetes</taxon>
        <taxon>Metschnikowiaceae</taxon>
        <taxon>Candidozyma</taxon>
    </lineage>
</organism>
<evidence type="ECO:0000256" key="10">
    <source>
        <dbReference type="HAMAP-Rule" id="MF_03047"/>
    </source>
</evidence>
<comment type="domain">
    <text evidence="10">The C-terminal SGF11-type zinc-finger domain together with the C-terminal catalytic domain of UBP8 forms the 'catalytic lobe' of the SAGA deubiquitination module.</text>
</comment>
<evidence type="ECO:0000256" key="11">
    <source>
        <dbReference type="RuleBase" id="RU261113"/>
    </source>
</evidence>
<keyword evidence="14" id="KW-1185">Reference proteome</keyword>
<evidence type="ECO:0000256" key="1">
    <source>
        <dbReference type="ARBA" id="ARBA00004123"/>
    </source>
</evidence>
<comment type="function">
    <text evidence="10 11">Functions as component of the transcription regulatory histone acetylation (HAT) complex SAGA. At the promoters, SAGA is required for recruitment of the basal transcription machinery. It influences RNA polymerase II transcriptional activity through different activities such as TBP interaction and promoter selectivity, interaction with transcription activators, and chromatin modification through histone acetylation and deubiquitination. SAGA acetylates nucleosomal histone H3 to some extent (to form H3K9ac, H3K14ac, H3K18ac and H3K23ac). SAGA interacts with DNA via upstream activating sequences (UASs). Involved in transcriptional regulation of a subset of SAGA-regulated genes. Within the SAGA complex, participates in a subcomplex, that specifically deubiquitinates histones H2B.</text>
</comment>
<sequence length="105" mass="11922">MTSSALTVQSLAESIYDDMMTNIIRQVTLNTVSRYRTLQQCVEGDYFDAISPTRSTGNRDIFGNDKTKLKNSETSRYFECGKCGRQIAGGRFAQHINKCLERGRR</sequence>
<evidence type="ECO:0000256" key="3">
    <source>
        <dbReference type="ARBA" id="ARBA00022771"/>
    </source>
</evidence>
<evidence type="ECO:0000256" key="7">
    <source>
        <dbReference type="ARBA" id="ARBA00023159"/>
    </source>
</evidence>
<dbReference type="HAMAP" id="MF_03047">
    <property type="entry name" value="Sgf11"/>
    <property type="match status" value="1"/>
</dbReference>
<evidence type="ECO:0000313" key="14">
    <source>
        <dbReference type="Proteomes" id="UP000230249"/>
    </source>
</evidence>
<feature type="zinc finger region" description="SGF11-type" evidence="10">
    <location>
        <begin position="78"/>
        <end position="99"/>
    </location>
</feature>
<evidence type="ECO:0000313" key="12">
    <source>
        <dbReference type="EMBL" id="KAK8443548.1"/>
    </source>
</evidence>
<dbReference type="Pfam" id="PF08209">
    <property type="entry name" value="Sgf11"/>
    <property type="match status" value="1"/>
</dbReference>
<dbReference type="VEuPathDB" id="FungiDB:CJI97_003966"/>
<keyword evidence="5 10" id="KW-0156">Chromatin regulator</keyword>
<proteinExistence type="inferred from homology"/>
<dbReference type="Proteomes" id="UP000230249">
    <property type="component" value="Unassembled WGS sequence"/>
</dbReference>
<keyword evidence="7 10" id="KW-0010">Activator</keyword>
<reference evidence="13 14" key="1">
    <citation type="journal article" date="2017" name="Clin. Infect. Dis.">
        <title>Simultaneous emergence of multidrug-resistant Candida auris on 3 continents confirmed by whole-genome sequencing and epidemiological analyses.</title>
        <authorList>
            <person name="Lockhart S.R."/>
            <person name="Etienne K.A."/>
            <person name="Vallabhaneni S."/>
            <person name="Farooqi J."/>
            <person name="Chowdhary A."/>
            <person name="Govender N.P."/>
            <person name="Colombo A.L."/>
            <person name="Calvo B."/>
            <person name="Cuomo C.A."/>
            <person name="Desjardins C.A."/>
            <person name="Berkow E.L."/>
            <person name="Castanheira M."/>
            <person name="Magobo R.E."/>
            <person name="Jabeen K."/>
            <person name="Asghar R.J."/>
            <person name="Meis J.F."/>
            <person name="Jackson B."/>
            <person name="Chiller T."/>
            <person name="Litvintseva A.P."/>
        </authorList>
    </citation>
    <scope>NUCLEOTIDE SEQUENCE [LARGE SCALE GENOMIC DNA]</scope>
    <source>
        <strain evidence="13 14">B8441</strain>
    </source>
</reference>
<dbReference type="Gene3D" id="3.30.160.60">
    <property type="entry name" value="Classic Zinc Finger"/>
    <property type="match status" value="1"/>
</dbReference>
<dbReference type="GO" id="GO:0008270">
    <property type="term" value="F:zinc ion binding"/>
    <property type="evidence" value="ECO:0007669"/>
    <property type="project" value="UniProtKB-UniRule"/>
</dbReference>
<keyword evidence="4 10" id="KW-0862">Zinc</keyword>
<dbReference type="STRING" id="498019.A0A2H0ZQH7"/>
<dbReference type="VEuPathDB" id="FungiDB:B9J08_004058"/>
<keyword evidence="6 10" id="KW-0805">Transcription regulation</keyword>
<reference evidence="13" key="2">
    <citation type="submission" date="2017-11" db="EMBL/GenBank/DDBJ databases">
        <title>Candida auris genome assembly and annotation.</title>
        <authorList>
            <person name="Munoz J.F."/>
            <person name="Gade L.G."/>
            <person name="Chow N.A."/>
            <person name="Litvintseva A.P."/>
            <person name="Loparev V.N."/>
            <person name="Cuomo C.A."/>
        </authorList>
    </citation>
    <scope>NUCLEOTIDE SEQUENCE</scope>
    <source>
        <strain evidence="13">B8441</strain>
    </source>
</reference>
<dbReference type="EMBL" id="PEKT02000007">
    <property type="protein sequence ID" value="PIS52442.1"/>
    <property type="molecule type" value="Genomic_DNA"/>
</dbReference>
<protein>
    <recommendedName>
        <fullName evidence="10 11">SAGA-associated factor 11</fullName>
    </recommendedName>
</protein>
<dbReference type="GO" id="GO:0071819">
    <property type="term" value="C:DUBm complex"/>
    <property type="evidence" value="ECO:0007669"/>
    <property type="project" value="UniProtKB-UniRule"/>
</dbReference>
<comment type="subcellular location">
    <subcellularLocation>
        <location evidence="1 10 11">Nucleus</location>
    </subcellularLocation>
</comment>
<evidence type="ECO:0000256" key="6">
    <source>
        <dbReference type="ARBA" id="ARBA00023015"/>
    </source>
</evidence>
<evidence type="ECO:0000256" key="8">
    <source>
        <dbReference type="ARBA" id="ARBA00023163"/>
    </source>
</evidence>
<dbReference type="GO" id="GO:0000124">
    <property type="term" value="C:SAGA complex"/>
    <property type="evidence" value="ECO:0007669"/>
    <property type="project" value="UniProtKB-UniRule"/>
</dbReference>
<dbReference type="VEuPathDB" id="FungiDB:CJJ09_000220"/>
<dbReference type="GO" id="GO:0006325">
    <property type="term" value="P:chromatin organization"/>
    <property type="evidence" value="ECO:0007669"/>
    <property type="project" value="UniProtKB-KW"/>
</dbReference>
<evidence type="ECO:0000256" key="5">
    <source>
        <dbReference type="ARBA" id="ARBA00022853"/>
    </source>
</evidence>
<evidence type="ECO:0000256" key="4">
    <source>
        <dbReference type="ARBA" id="ARBA00022833"/>
    </source>
</evidence>
<evidence type="ECO:0000256" key="9">
    <source>
        <dbReference type="ARBA" id="ARBA00023242"/>
    </source>
</evidence>
<dbReference type="VEuPathDB" id="FungiDB:CJI96_0002421"/>
<keyword evidence="9 10" id="KW-0539">Nucleus</keyword>
<comment type="caution">
    <text evidence="13">The sequence shown here is derived from an EMBL/GenBank/DDBJ whole genome shotgun (WGS) entry which is preliminary data.</text>
</comment>